<dbReference type="InterPro" id="IPR029063">
    <property type="entry name" value="SAM-dependent_MTases_sf"/>
</dbReference>
<dbReference type="Proteomes" id="UP000094609">
    <property type="component" value="Chromosome"/>
</dbReference>
<dbReference type="PANTHER" id="PTHR43836:SF2">
    <property type="entry name" value="CATECHOL O-METHYLTRANSFERASE 1-RELATED"/>
    <property type="match status" value="1"/>
</dbReference>
<sequence>MQFTSYDHAIFKTIEAIRTKRKEQDEVISLVDYGAGAPEATRSQEEMYQGVTKEATIAQLSSIGLKGEWAQRLYALVQKHRPQKVLELGTCCGFSAIYMAKGCRESMVYTIEGDANVAKLAQENIEEAGCENITQYVGRFQDVLPALLEAFLQIDLAFIDGHHDKEATLQYLEMLKPYLSPKAVVVFDDISWSEGMREAWDKIGSDSFFERCVDMKKLGICFVKGEMDDLV</sequence>
<dbReference type="GO" id="GO:0032259">
    <property type="term" value="P:methylation"/>
    <property type="evidence" value="ECO:0007669"/>
    <property type="project" value="UniProtKB-KW"/>
</dbReference>
<dbReference type="GO" id="GO:0008171">
    <property type="term" value="F:O-methyltransferase activity"/>
    <property type="evidence" value="ECO:0007669"/>
    <property type="project" value="TreeGrafter"/>
</dbReference>
<dbReference type="CDD" id="cd02440">
    <property type="entry name" value="AdoMet_MTases"/>
    <property type="match status" value="1"/>
</dbReference>
<dbReference type="Gene3D" id="3.40.50.150">
    <property type="entry name" value="Vaccinia Virus protein VP39"/>
    <property type="match status" value="1"/>
</dbReference>
<keyword evidence="2" id="KW-1185">Reference proteome</keyword>
<dbReference type="PATRIC" id="fig|1193502.14.peg.2949"/>
<dbReference type="SUPFAM" id="SSF53335">
    <property type="entry name" value="S-adenosyl-L-methionine-dependent methyltransferases"/>
    <property type="match status" value="1"/>
</dbReference>
<dbReference type="KEGG" id="shal:SHALO_2915"/>
<proteinExistence type="predicted"/>
<dbReference type="STRING" id="1193502.SHALO_2915"/>
<keyword evidence="1" id="KW-0808">Transferase</keyword>
<dbReference type="Pfam" id="PF13578">
    <property type="entry name" value="Methyltransf_24"/>
    <property type="match status" value="1"/>
</dbReference>
<evidence type="ECO:0000313" key="2">
    <source>
        <dbReference type="Proteomes" id="UP000094609"/>
    </source>
</evidence>
<organism evidence="1 2">
    <name type="scientific">Sulfurospirillum halorespirans DSM 13726</name>
    <dbReference type="NCBI Taxonomy" id="1193502"/>
    <lineage>
        <taxon>Bacteria</taxon>
        <taxon>Pseudomonadati</taxon>
        <taxon>Campylobacterota</taxon>
        <taxon>Epsilonproteobacteria</taxon>
        <taxon>Campylobacterales</taxon>
        <taxon>Sulfurospirillaceae</taxon>
        <taxon>Sulfurospirillum</taxon>
    </lineage>
</organism>
<dbReference type="EMBL" id="CP017111">
    <property type="protein sequence ID" value="AOO66667.1"/>
    <property type="molecule type" value="Genomic_DNA"/>
</dbReference>
<dbReference type="RefSeq" id="WP_069479182.1">
    <property type="nucleotide sequence ID" value="NZ_CP017111.1"/>
</dbReference>
<evidence type="ECO:0000313" key="1">
    <source>
        <dbReference type="EMBL" id="AOO66667.1"/>
    </source>
</evidence>
<name>A0A1D7TNV3_9BACT</name>
<protein>
    <submittedName>
        <fullName evidence="1">Putative O-methyltransferase</fullName>
    </submittedName>
</protein>
<gene>
    <name evidence="1" type="ORF">SHALO_2915</name>
</gene>
<accession>A0A1D7TNV3</accession>
<dbReference type="AlphaFoldDB" id="A0A1D7TNV3"/>
<reference evidence="2" key="1">
    <citation type="submission" date="2016-08" db="EMBL/GenBank/DDBJ databases">
        <title>Complete genome sequence of the organohalide-respiring Epsilonproteobacterium Sulfurospirillum halorespirans.</title>
        <authorList>
            <person name="Goris T."/>
            <person name="Zimmermann J."/>
            <person name="Schenz B."/>
            <person name="Lemos M."/>
            <person name="Hackermueller J."/>
            <person name="Diekert G."/>
        </authorList>
    </citation>
    <scope>NUCLEOTIDE SEQUENCE [LARGE SCALE GENOMIC DNA]</scope>
    <source>
        <strain>DSM 13726</strain>
        <strain evidence="2">PCE-M2</strain>
    </source>
</reference>
<keyword evidence="1" id="KW-0489">Methyltransferase</keyword>
<dbReference type="PANTHER" id="PTHR43836">
    <property type="entry name" value="CATECHOL O-METHYLTRANSFERASE 1-RELATED"/>
    <property type="match status" value="1"/>
</dbReference>